<evidence type="ECO:0000313" key="1">
    <source>
        <dbReference type="EMBL" id="GLB48290.1"/>
    </source>
</evidence>
<proteinExistence type="predicted"/>
<evidence type="ECO:0008006" key="3">
    <source>
        <dbReference type="Google" id="ProtNLM"/>
    </source>
</evidence>
<gene>
    <name evidence="1" type="ORF">Y10_06580</name>
</gene>
<dbReference type="Proteomes" id="UP001143543">
    <property type="component" value="Unassembled WGS sequence"/>
</dbReference>
<reference evidence="1" key="1">
    <citation type="submission" date="2022-07" db="EMBL/GenBank/DDBJ databases">
        <title>Taxonomy of Novel Oxalotrophic and Methylotrophic Bacteria.</title>
        <authorList>
            <person name="Sahin N."/>
            <person name="Tani A."/>
        </authorList>
    </citation>
    <scope>NUCLEOTIDE SEQUENCE</scope>
    <source>
        <strain evidence="1">Y10</strain>
    </source>
</reference>
<keyword evidence="2" id="KW-1185">Reference proteome</keyword>
<dbReference type="EMBL" id="BRVO01000001">
    <property type="protein sequence ID" value="GLB48290.1"/>
    <property type="molecule type" value="Genomic_DNA"/>
</dbReference>
<name>A0ABQ5MGY9_9FLAO</name>
<comment type="caution">
    <text evidence="1">The sequence shown here is derived from an EMBL/GenBank/DDBJ whole genome shotgun (WGS) entry which is preliminary data.</text>
</comment>
<organism evidence="1 2">
    <name type="scientific">Neptunitalea lumnitzerae</name>
    <dbReference type="NCBI Taxonomy" id="2965509"/>
    <lineage>
        <taxon>Bacteria</taxon>
        <taxon>Pseudomonadati</taxon>
        <taxon>Bacteroidota</taxon>
        <taxon>Flavobacteriia</taxon>
        <taxon>Flavobacteriales</taxon>
        <taxon>Flavobacteriaceae</taxon>
        <taxon>Neptunitalea</taxon>
    </lineage>
</organism>
<sequence length="74" mass="8797">MLTGLTGDLRTFLTTDSVALHRKPRLKEADLLYYETFMNVQQAVRREKQLKNWKIGWKLELIRRLNPDLKALQL</sequence>
<evidence type="ECO:0000313" key="2">
    <source>
        <dbReference type="Proteomes" id="UP001143543"/>
    </source>
</evidence>
<dbReference type="Gene3D" id="3.40.1440.10">
    <property type="entry name" value="GIY-YIG endonuclease"/>
    <property type="match status" value="1"/>
</dbReference>
<protein>
    <recommendedName>
        <fullName evidence="3">Endonuclease</fullName>
    </recommendedName>
</protein>
<accession>A0ABQ5MGY9</accession>
<dbReference type="InterPro" id="IPR035901">
    <property type="entry name" value="GIY-YIG_endonuc_sf"/>
</dbReference>